<proteinExistence type="predicted"/>
<name>A0ABN9YF59_9DINO</name>
<feature type="non-terminal residue" evidence="1">
    <location>
        <position position="1"/>
    </location>
</feature>
<comment type="caution">
    <text evidence="1">The sequence shown here is derived from an EMBL/GenBank/DDBJ whole genome shotgun (WGS) entry which is preliminary data.</text>
</comment>
<evidence type="ECO:0000313" key="2">
    <source>
        <dbReference type="Proteomes" id="UP001189429"/>
    </source>
</evidence>
<gene>
    <name evidence="1" type="ORF">PCOR1329_LOCUS84620</name>
</gene>
<sequence>GEQWQRALALLSEMRESKLKPTAIHLQRWDQRVREGRAVAAGSGAAEQDAGCDAGAGRRCFYMAEPPACQKGPVLSVPWGPLDSRWSPRNALRASPSSLEA</sequence>
<evidence type="ECO:0000313" key="1">
    <source>
        <dbReference type="EMBL" id="CAK0910427.1"/>
    </source>
</evidence>
<dbReference type="EMBL" id="CAUYUJ010022393">
    <property type="protein sequence ID" value="CAK0910427.1"/>
    <property type="molecule type" value="Genomic_DNA"/>
</dbReference>
<keyword evidence="2" id="KW-1185">Reference proteome</keyword>
<dbReference type="Proteomes" id="UP001189429">
    <property type="component" value="Unassembled WGS sequence"/>
</dbReference>
<accession>A0ABN9YF59</accession>
<protein>
    <submittedName>
        <fullName evidence="1">Uncharacterized protein</fullName>
    </submittedName>
</protein>
<organism evidence="1 2">
    <name type="scientific">Prorocentrum cordatum</name>
    <dbReference type="NCBI Taxonomy" id="2364126"/>
    <lineage>
        <taxon>Eukaryota</taxon>
        <taxon>Sar</taxon>
        <taxon>Alveolata</taxon>
        <taxon>Dinophyceae</taxon>
        <taxon>Prorocentrales</taxon>
        <taxon>Prorocentraceae</taxon>
        <taxon>Prorocentrum</taxon>
    </lineage>
</organism>
<reference evidence="1" key="1">
    <citation type="submission" date="2023-10" db="EMBL/GenBank/DDBJ databases">
        <authorList>
            <person name="Chen Y."/>
            <person name="Shah S."/>
            <person name="Dougan E. K."/>
            <person name="Thang M."/>
            <person name="Chan C."/>
        </authorList>
    </citation>
    <scope>NUCLEOTIDE SEQUENCE [LARGE SCALE GENOMIC DNA]</scope>
</reference>